<feature type="domain" description="HNH nuclease" evidence="2">
    <location>
        <begin position="452"/>
        <end position="503"/>
    </location>
</feature>
<organism evidence="3 4">
    <name type="scientific">Yimella lutea</name>
    <dbReference type="NCBI Taxonomy" id="587872"/>
    <lineage>
        <taxon>Bacteria</taxon>
        <taxon>Bacillati</taxon>
        <taxon>Actinomycetota</taxon>
        <taxon>Actinomycetes</taxon>
        <taxon>Micrococcales</taxon>
        <taxon>Dermacoccaceae</taxon>
        <taxon>Yimella</taxon>
    </lineage>
</organism>
<dbReference type="InterPro" id="IPR003615">
    <property type="entry name" value="HNH_nuc"/>
</dbReference>
<keyword evidence="4" id="KW-1185">Reference proteome</keyword>
<dbReference type="InterPro" id="IPR002711">
    <property type="entry name" value="HNH"/>
</dbReference>
<evidence type="ECO:0000313" key="4">
    <source>
        <dbReference type="Proteomes" id="UP000320806"/>
    </source>
</evidence>
<sequence length="541" mass="58634">MAISYEFYEPESPVEFVLLQSLSDQKQRLLNQLLNALGSPAEVLTFANRMSREAFYRLDAHAVRNAGSISTARPVDVDDHRMLEKAVTGSTQLASISQAVQAMAMARYAAIDEELVDSDTGVTAKVEHPLGHQALFADTDLAAACQMAPRTASSKMSNSIDTCTKTPGLLAATVEGSIPYWKVSLVASELVNASPETSRRVEQHLLDTKGFNTWGYLKVKTAARALVTQWEEEAAKKTRQKEAKEATGVWVRPSDIPGMAELCAVGPADQIARIYGAVDQLADQRAKNPPEGDETGESKPTLGQLRLGALHDLVTAGADVTYQVVIQVPVVREEQAATAATKRATDDPEHEPDASPDDGSPPPGQSASSPRGPDTAHEPTDAPDSESCSTSGESGTSYSTGWARIAGIGFIPPKVLDALIEQFGCRLTRALVDADTGVTGETSTTAYEPTSRMREFVQQRDQTCRFPMCTRTATRCDIDHVIEWPQGPTAVQNLAALCRHHHDAKTKEHWDYEMSDDGVCTWTSRTGRTYVTYPDSVHDAS</sequence>
<reference evidence="3 4" key="1">
    <citation type="submission" date="2019-06" db="EMBL/GenBank/DDBJ databases">
        <title>Sequencing the genomes of 1000 actinobacteria strains.</title>
        <authorList>
            <person name="Klenk H.-P."/>
        </authorList>
    </citation>
    <scope>NUCLEOTIDE SEQUENCE [LARGE SCALE GENOMIC DNA]</scope>
    <source>
        <strain evidence="3 4">DSM 19828</strain>
    </source>
</reference>
<keyword evidence="3" id="KW-0540">Nuclease</keyword>
<feature type="compositionally biased region" description="Basic and acidic residues" evidence="1">
    <location>
        <begin position="343"/>
        <end position="353"/>
    </location>
</feature>
<dbReference type="Pfam" id="PF01844">
    <property type="entry name" value="HNH"/>
    <property type="match status" value="1"/>
</dbReference>
<dbReference type="Proteomes" id="UP000320806">
    <property type="component" value="Unassembled WGS sequence"/>
</dbReference>
<dbReference type="GO" id="GO:0008270">
    <property type="term" value="F:zinc ion binding"/>
    <property type="evidence" value="ECO:0007669"/>
    <property type="project" value="InterPro"/>
</dbReference>
<evidence type="ECO:0000256" key="1">
    <source>
        <dbReference type="SAM" id="MobiDB-lite"/>
    </source>
</evidence>
<dbReference type="CDD" id="cd00085">
    <property type="entry name" value="HNHc"/>
    <property type="match status" value="1"/>
</dbReference>
<evidence type="ECO:0000313" key="3">
    <source>
        <dbReference type="EMBL" id="TQJ15366.1"/>
    </source>
</evidence>
<gene>
    <name evidence="3" type="ORF">FB459_2912</name>
</gene>
<dbReference type="OrthoDB" id="3261064at2"/>
<proteinExistence type="predicted"/>
<feature type="region of interest" description="Disordered" evidence="1">
    <location>
        <begin position="337"/>
        <end position="396"/>
    </location>
</feature>
<name>A0A542EJI4_9MICO</name>
<feature type="compositionally biased region" description="Low complexity" evidence="1">
    <location>
        <begin position="385"/>
        <end position="396"/>
    </location>
</feature>
<dbReference type="AlphaFoldDB" id="A0A542EJI4"/>
<accession>A0A542EJI4</accession>
<dbReference type="SMART" id="SM00507">
    <property type="entry name" value="HNHc"/>
    <property type="match status" value="1"/>
</dbReference>
<protein>
    <submittedName>
        <fullName evidence="3">HNH endonuclease</fullName>
    </submittedName>
</protein>
<keyword evidence="3" id="KW-0255">Endonuclease</keyword>
<keyword evidence="3" id="KW-0378">Hydrolase</keyword>
<comment type="caution">
    <text evidence="3">The sequence shown here is derived from an EMBL/GenBank/DDBJ whole genome shotgun (WGS) entry which is preliminary data.</text>
</comment>
<dbReference type="GO" id="GO:0004519">
    <property type="term" value="F:endonuclease activity"/>
    <property type="evidence" value="ECO:0007669"/>
    <property type="project" value="UniProtKB-KW"/>
</dbReference>
<dbReference type="RefSeq" id="WP_141928957.1">
    <property type="nucleotide sequence ID" value="NZ_BAABCI010000021.1"/>
</dbReference>
<feature type="region of interest" description="Disordered" evidence="1">
    <location>
        <begin position="282"/>
        <end position="301"/>
    </location>
</feature>
<dbReference type="GO" id="GO:0003676">
    <property type="term" value="F:nucleic acid binding"/>
    <property type="evidence" value="ECO:0007669"/>
    <property type="project" value="InterPro"/>
</dbReference>
<evidence type="ECO:0000259" key="2">
    <source>
        <dbReference type="SMART" id="SM00507"/>
    </source>
</evidence>
<dbReference type="Gene3D" id="1.10.30.50">
    <property type="match status" value="1"/>
</dbReference>
<dbReference type="EMBL" id="VFMO01000001">
    <property type="protein sequence ID" value="TQJ15366.1"/>
    <property type="molecule type" value="Genomic_DNA"/>
</dbReference>